<reference evidence="1 2" key="1">
    <citation type="submission" date="2020-08" db="EMBL/GenBank/DDBJ databases">
        <title>Genomic Encyclopedia of Type Strains, Phase IV (KMG-IV): sequencing the most valuable type-strain genomes for metagenomic binning, comparative biology and taxonomic classification.</title>
        <authorList>
            <person name="Goeker M."/>
        </authorList>
    </citation>
    <scope>NUCLEOTIDE SEQUENCE [LARGE SCALE GENOMIC DNA]</scope>
    <source>
        <strain evidence="1 2">DSM 19331</strain>
    </source>
</reference>
<proteinExistence type="predicted"/>
<name>A0A7W6BHQ9_9HYPH</name>
<comment type="caution">
    <text evidence="1">The sequence shown here is derived from an EMBL/GenBank/DDBJ whole genome shotgun (WGS) entry which is preliminary data.</text>
</comment>
<dbReference type="Proteomes" id="UP000545490">
    <property type="component" value="Unassembled WGS sequence"/>
</dbReference>
<accession>A0A7W6BHQ9</accession>
<dbReference type="AlphaFoldDB" id="A0A7W6BHQ9"/>
<gene>
    <name evidence="1" type="ORF">GGQ65_004975</name>
</gene>
<evidence type="ECO:0000313" key="1">
    <source>
        <dbReference type="EMBL" id="MBB3917656.1"/>
    </source>
</evidence>
<sequence length="130" mass="14256">MSEPMANQARPLVEHAEYALRQYTAGDRLSCCLTPSCFAELQPQGGDCAVLTLQLSGERLEFAAALECQPIDVILKQRLVGPGPSRARPLVRTVPGFRLFGYGQALGTRGDLPMNKTEVMARFALRRLHA</sequence>
<protein>
    <submittedName>
        <fullName evidence="1">Uncharacterized protein</fullName>
    </submittedName>
</protein>
<dbReference type="EMBL" id="JACIDG010000014">
    <property type="protein sequence ID" value="MBB3917656.1"/>
    <property type="molecule type" value="Genomic_DNA"/>
</dbReference>
<organism evidence="1 2">
    <name type="scientific">Rhizobium fabae</name>
    <dbReference type="NCBI Taxonomy" id="573179"/>
    <lineage>
        <taxon>Bacteria</taxon>
        <taxon>Pseudomonadati</taxon>
        <taxon>Pseudomonadota</taxon>
        <taxon>Alphaproteobacteria</taxon>
        <taxon>Hyphomicrobiales</taxon>
        <taxon>Rhizobiaceae</taxon>
        <taxon>Rhizobium/Agrobacterium group</taxon>
        <taxon>Rhizobium</taxon>
    </lineage>
</organism>
<dbReference type="RefSeq" id="WP_183604967.1">
    <property type="nucleotide sequence ID" value="NZ_JACIDG010000014.1"/>
</dbReference>
<evidence type="ECO:0000313" key="2">
    <source>
        <dbReference type="Proteomes" id="UP000545490"/>
    </source>
</evidence>